<evidence type="ECO:0000313" key="4">
    <source>
        <dbReference type="Proteomes" id="UP000006327"/>
    </source>
</evidence>
<feature type="domain" description="Acyl-CoA thioesterase-like C-terminal" evidence="2">
    <location>
        <begin position="131"/>
        <end position="267"/>
    </location>
</feature>
<dbReference type="InterPro" id="IPR049450">
    <property type="entry name" value="ACOT8-like_C"/>
</dbReference>
<dbReference type="InterPro" id="IPR052389">
    <property type="entry name" value="Sec_Metab_Biosynth-Assoc"/>
</dbReference>
<accession>K6YNV3</accession>
<reference evidence="3 4" key="1">
    <citation type="journal article" date="2017" name="Antonie Van Leeuwenhoek">
        <title>Rhizobium rhizosphaerae sp. nov., a novel species isolated from rice rhizosphere.</title>
        <authorList>
            <person name="Zhao J.J."/>
            <person name="Zhang J."/>
            <person name="Zhang R.J."/>
            <person name="Zhang C.W."/>
            <person name="Yin H.Q."/>
            <person name="Zhang X.X."/>
        </authorList>
    </citation>
    <scope>NUCLEOTIDE SEQUENCE [LARGE SCALE GENOMIC DNA]</scope>
    <source>
        <strain evidence="3 4">BSs20135</strain>
    </source>
</reference>
<dbReference type="PANTHER" id="PTHR38110:SF1">
    <property type="entry name" value="THIOESTERASE DOMAIN-CONTAINING PROTEIN"/>
    <property type="match status" value="1"/>
</dbReference>
<dbReference type="AlphaFoldDB" id="K6YNV3"/>
<dbReference type="InterPro" id="IPR042171">
    <property type="entry name" value="Acyl-CoA_hotdog"/>
</dbReference>
<dbReference type="CDD" id="cd03445">
    <property type="entry name" value="Thioesterase_II_repeat2"/>
    <property type="match status" value="1"/>
</dbReference>
<dbReference type="Proteomes" id="UP000006327">
    <property type="component" value="Unassembled WGS sequence"/>
</dbReference>
<proteinExistence type="predicted"/>
<dbReference type="STRING" id="493475.GARC_2877"/>
<dbReference type="Gene3D" id="2.40.160.210">
    <property type="entry name" value="Acyl-CoA thioesterase, double hotdog domain"/>
    <property type="match status" value="1"/>
</dbReference>
<feature type="domain" description="Acyl-CoA thioesterase-like N-terminal HotDog" evidence="1">
    <location>
        <begin position="26"/>
        <end position="110"/>
    </location>
</feature>
<name>K6YNV3_9ALTE</name>
<dbReference type="EMBL" id="BAEO01000041">
    <property type="protein sequence ID" value="GAC19842.1"/>
    <property type="molecule type" value="Genomic_DNA"/>
</dbReference>
<dbReference type="Pfam" id="PF20789">
    <property type="entry name" value="4HBT_3C"/>
    <property type="match status" value="1"/>
</dbReference>
<dbReference type="eggNOG" id="COG1946">
    <property type="taxonomic scope" value="Bacteria"/>
</dbReference>
<dbReference type="OrthoDB" id="7059210at2"/>
<sequence length="269" mass="30271">MHIDKLLDSVKQQAQSNINEITLSVTSSWEQGRTLYGGISASLVYQAMREAVNSEKVMRSLSTNFIGPIQANSEFTISVEVLREGKNVTQVVGRLVQDNKVAVMSQASFGIARESKVNVPNNLQHNMDYPQKPKLMPHIPKVTPKFIGNFNLAKNKGGWPFTGKKESDLHGWMRFKEQPNDFSDAHLIALIDIWPPTVLQMLRWPTMASTMSWNLEFIHPHQKISGSDWFAYQAHTRQAADGYAHTEANIWDKHGSLVAISRQVVAVFA</sequence>
<keyword evidence="4" id="KW-1185">Reference proteome</keyword>
<protein>
    <recommendedName>
        <fullName evidence="5">Acyl-CoA thioesterase II</fullName>
    </recommendedName>
</protein>
<dbReference type="RefSeq" id="WP_007621138.1">
    <property type="nucleotide sequence ID" value="NZ_BAEO01000041.1"/>
</dbReference>
<comment type="caution">
    <text evidence="3">The sequence shown here is derived from an EMBL/GenBank/DDBJ whole genome shotgun (WGS) entry which is preliminary data.</text>
</comment>
<gene>
    <name evidence="3" type="ORF">GARC_2877</name>
</gene>
<evidence type="ECO:0008006" key="5">
    <source>
        <dbReference type="Google" id="ProtNLM"/>
    </source>
</evidence>
<dbReference type="PANTHER" id="PTHR38110">
    <property type="entry name" value="CHROMOSOME 23, WHOLE GENOME SHOTGUN SEQUENCE"/>
    <property type="match status" value="1"/>
</dbReference>
<organism evidence="3 4">
    <name type="scientific">Paraglaciecola arctica BSs20135</name>
    <dbReference type="NCBI Taxonomy" id="493475"/>
    <lineage>
        <taxon>Bacteria</taxon>
        <taxon>Pseudomonadati</taxon>
        <taxon>Pseudomonadota</taxon>
        <taxon>Gammaproteobacteria</taxon>
        <taxon>Alteromonadales</taxon>
        <taxon>Alteromonadaceae</taxon>
        <taxon>Paraglaciecola</taxon>
    </lineage>
</organism>
<evidence type="ECO:0000259" key="2">
    <source>
        <dbReference type="Pfam" id="PF20789"/>
    </source>
</evidence>
<evidence type="ECO:0000259" key="1">
    <source>
        <dbReference type="Pfam" id="PF13622"/>
    </source>
</evidence>
<dbReference type="InterPro" id="IPR029069">
    <property type="entry name" value="HotDog_dom_sf"/>
</dbReference>
<evidence type="ECO:0000313" key="3">
    <source>
        <dbReference type="EMBL" id="GAC19842.1"/>
    </source>
</evidence>
<dbReference type="SUPFAM" id="SSF54637">
    <property type="entry name" value="Thioesterase/thiol ester dehydrase-isomerase"/>
    <property type="match status" value="2"/>
</dbReference>
<dbReference type="InterPro" id="IPR049449">
    <property type="entry name" value="TesB_ACOT8-like_N"/>
</dbReference>
<dbReference type="Pfam" id="PF13622">
    <property type="entry name" value="4HBT_3"/>
    <property type="match status" value="1"/>
</dbReference>